<evidence type="ECO:0000313" key="4">
    <source>
        <dbReference type="EMBL" id="MFC5828251.1"/>
    </source>
</evidence>
<name>A0ABW1CUU2_9ACTN</name>
<evidence type="ECO:0000313" key="5">
    <source>
        <dbReference type="Proteomes" id="UP001596058"/>
    </source>
</evidence>
<sequence>MRVIIDCDPGNTIPASDVDDGLALGLALAAPDVTLEAVTVVAGNTPRDVGVAVAHDLLDRAGARDVPVLPGAAAPLVEDPAPWRADLDGRRDTQRARDLWRDVPATPQAAAGDPVAAEEIVRRVAASPGEIHLVAVGPLTNVALALRLRPQIATELASLTIMGGGFAVPGLLQELNFGYDPEAAHAVLTSGAPITLVPYDVTRLTTLTLADIDRLQGHGPLAGYLADTTRPWIRWVAEARGLPGCHLHDPLAVAVLLEPGLATRHRVRVDVELRGTLTRARPIEWDASGRVQRATGLRLPDIEPIDVLDGVDNDRLVSFLVETLVRAGR</sequence>
<dbReference type="EMBL" id="JBHSPA010000035">
    <property type="protein sequence ID" value="MFC5828251.1"/>
    <property type="molecule type" value="Genomic_DNA"/>
</dbReference>
<evidence type="ECO:0000256" key="2">
    <source>
        <dbReference type="ARBA" id="ARBA00023295"/>
    </source>
</evidence>
<dbReference type="PANTHER" id="PTHR12304:SF4">
    <property type="entry name" value="URIDINE NUCLEOSIDASE"/>
    <property type="match status" value="1"/>
</dbReference>
<keyword evidence="1 4" id="KW-0378">Hydrolase</keyword>
<dbReference type="Pfam" id="PF01156">
    <property type="entry name" value="IU_nuc_hydro"/>
    <property type="match status" value="1"/>
</dbReference>
<evidence type="ECO:0000256" key="1">
    <source>
        <dbReference type="ARBA" id="ARBA00022801"/>
    </source>
</evidence>
<reference evidence="5" key="1">
    <citation type="journal article" date="2019" name="Int. J. Syst. Evol. Microbiol.">
        <title>The Global Catalogue of Microorganisms (GCM) 10K type strain sequencing project: providing services to taxonomists for standard genome sequencing and annotation.</title>
        <authorList>
            <consortium name="The Broad Institute Genomics Platform"/>
            <consortium name="The Broad Institute Genome Sequencing Center for Infectious Disease"/>
            <person name="Wu L."/>
            <person name="Ma J."/>
        </authorList>
    </citation>
    <scope>NUCLEOTIDE SEQUENCE [LARGE SCALE GENOMIC DNA]</scope>
    <source>
        <strain evidence="5">CCUG 53903</strain>
    </source>
</reference>
<dbReference type="PANTHER" id="PTHR12304">
    <property type="entry name" value="INOSINE-URIDINE PREFERRING NUCLEOSIDE HYDROLASE"/>
    <property type="match status" value="1"/>
</dbReference>
<keyword evidence="5" id="KW-1185">Reference proteome</keyword>
<dbReference type="Gene3D" id="3.90.245.10">
    <property type="entry name" value="Ribonucleoside hydrolase-like"/>
    <property type="match status" value="1"/>
</dbReference>
<comment type="caution">
    <text evidence="4">The sequence shown here is derived from an EMBL/GenBank/DDBJ whole genome shotgun (WGS) entry which is preliminary data.</text>
</comment>
<dbReference type="InterPro" id="IPR023186">
    <property type="entry name" value="IUNH"/>
</dbReference>
<evidence type="ECO:0000259" key="3">
    <source>
        <dbReference type="Pfam" id="PF01156"/>
    </source>
</evidence>
<dbReference type="RefSeq" id="WP_379517754.1">
    <property type="nucleotide sequence ID" value="NZ_JBHSPA010000035.1"/>
</dbReference>
<protein>
    <submittedName>
        <fullName evidence="4">Nucleoside hydrolase</fullName>
    </submittedName>
</protein>
<dbReference type="SUPFAM" id="SSF53590">
    <property type="entry name" value="Nucleoside hydrolase"/>
    <property type="match status" value="1"/>
</dbReference>
<accession>A0ABW1CUU2</accession>
<proteinExistence type="predicted"/>
<dbReference type="InterPro" id="IPR001910">
    <property type="entry name" value="Inosine/uridine_hydrolase_dom"/>
</dbReference>
<dbReference type="InterPro" id="IPR036452">
    <property type="entry name" value="Ribo_hydro-like"/>
</dbReference>
<feature type="domain" description="Inosine/uridine-preferring nucleoside hydrolase" evidence="3">
    <location>
        <begin position="3"/>
        <end position="316"/>
    </location>
</feature>
<organism evidence="4 5">
    <name type="scientific">Nonomuraea insulae</name>
    <dbReference type="NCBI Taxonomy" id="1616787"/>
    <lineage>
        <taxon>Bacteria</taxon>
        <taxon>Bacillati</taxon>
        <taxon>Actinomycetota</taxon>
        <taxon>Actinomycetes</taxon>
        <taxon>Streptosporangiales</taxon>
        <taxon>Streptosporangiaceae</taxon>
        <taxon>Nonomuraea</taxon>
    </lineage>
</organism>
<dbReference type="GO" id="GO:0016787">
    <property type="term" value="F:hydrolase activity"/>
    <property type="evidence" value="ECO:0007669"/>
    <property type="project" value="UniProtKB-KW"/>
</dbReference>
<gene>
    <name evidence="4" type="ORF">ACFPZ3_30660</name>
</gene>
<keyword evidence="2" id="KW-0326">Glycosidase</keyword>
<dbReference type="Proteomes" id="UP001596058">
    <property type="component" value="Unassembled WGS sequence"/>
</dbReference>